<reference evidence="2 3" key="1">
    <citation type="submission" date="2015-07" db="EMBL/GenBank/DDBJ databases">
        <title>The genome of Dufourea novaeangliae.</title>
        <authorList>
            <person name="Pan H."/>
            <person name="Kapheim K."/>
        </authorList>
    </citation>
    <scope>NUCLEOTIDE SEQUENCE [LARGE SCALE GENOMIC DNA]</scope>
    <source>
        <strain evidence="2">0120121106</strain>
        <tissue evidence="2">Whole body</tissue>
    </source>
</reference>
<feature type="region of interest" description="Disordered" evidence="1">
    <location>
        <begin position="30"/>
        <end position="55"/>
    </location>
</feature>
<evidence type="ECO:0000256" key="1">
    <source>
        <dbReference type="SAM" id="MobiDB-lite"/>
    </source>
</evidence>
<proteinExistence type="predicted"/>
<dbReference type="Proteomes" id="UP000076502">
    <property type="component" value="Unassembled WGS sequence"/>
</dbReference>
<sequence>MGVVDPSLKSTKVDIETLLVVRVSKRIRASERWKKRRKKEGRNRRKKKTTMQKGG</sequence>
<protein>
    <submittedName>
        <fullName evidence="2">Uncharacterized protein</fullName>
    </submittedName>
</protein>
<gene>
    <name evidence="2" type="ORF">WN55_07297</name>
</gene>
<dbReference type="EMBL" id="KQ434810">
    <property type="protein sequence ID" value="KZC06746.1"/>
    <property type="molecule type" value="Genomic_DNA"/>
</dbReference>
<organism evidence="2 3">
    <name type="scientific">Dufourea novaeangliae</name>
    <name type="common">Sweat bee</name>
    <dbReference type="NCBI Taxonomy" id="178035"/>
    <lineage>
        <taxon>Eukaryota</taxon>
        <taxon>Metazoa</taxon>
        <taxon>Ecdysozoa</taxon>
        <taxon>Arthropoda</taxon>
        <taxon>Hexapoda</taxon>
        <taxon>Insecta</taxon>
        <taxon>Pterygota</taxon>
        <taxon>Neoptera</taxon>
        <taxon>Endopterygota</taxon>
        <taxon>Hymenoptera</taxon>
        <taxon>Apocrita</taxon>
        <taxon>Aculeata</taxon>
        <taxon>Apoidea</taxon>
        <taxon>Anthophila</taxon>
        <taxon>Halictidae</taxon>
        <taxon>Rophitinae</taxon>
        <taxon>Dufourea</taxon>
    </lineage>
</organism>
<name>A0A154P4A4_DUFNO</name>
<keyword evidence="3" id="KW-1185">Reference proteome</keyword>
<evidence type="ECO:0000313" key="2">
    <source>
        <dbReference type="EMBL" id="KZC06746.1"/>
    </source>
</evidence>
<accession>A0A154P4A4</accession>
<dbReference type="AlphaFoldDB" id="A0A154P4A4"/>
<evidence type="ECO:0000313" key="3">
    <source>
        <dbReference type="Proteomes" id="UP000076502"/>
    </source>
</evidence>